<proteinExistence type="predicted"/>
<keyword evidence="2" id="KW-0238">DNA-binding</keyword>
<dbReference type="PANTHER" id="PTHR44688">
    <property type="entry name" value="DNA-BINDING TRANSCRIPTIONAL ACTIVATOR DEVR_DOSR"/>
    <property type="match status" value="1"/>
</dbReference>
<dbReference type="Proteomes" id="UP000076661">
    <property type="component" value="Unassembled WGS sequence"/>
</dbReference>
<accession>A0A167J1T7</accession>
<gene>
    <name evidence="5" type="ORF">N478_07530</name>
</gene>
<dbReference type="EMBL" id="AUXX01000056">
    <property type="protein sequence ID" value="KZN60401.1"/>
    <property type="molecule type" value="Genomic_DNA"/>
</dbReference>
<comment type="caution">
    <text evidence="5">The sequence shown here is derived from an EMBL/GenBank/DDBJ whole genome shotgun (WGS) entry which is preliminary data.</text>
</comment>
<reference evidence="5 6" key="1">
    <citation type="submission" date="2013-07" db="EMBL/GenBank/DDBJ databases">
        <title>Comparative Genomic and Metabolomic Analysis of Twelve Strains of Pseudoalteromonas luteoviolacea.</title>
        <authorList>
            <person name="Vynne N.G."/>
            <person name="Mansson M."/>
            <person name="Gram L."/>
        </authorList>
    </citation>
    <scope>NUCLEOTIDE SEQUENCE [LARGE SCALE GENOMIC DNA]</scope>
    <source>
        <strain evidence="5 6">S4060-1</strain>
    </source>
</reference>
<dbReference type="PATRIC" id="fig|1365257.3.peg.4911"/>
<dbReference type="GO" id="GO:0003677">
    <property type="term" value="F:DNA binding"/>
    <property type="evidence" value="ECO:0007669"/>
    <property type="project" value="UniProtKB-KW"/>
</dbReference>
<dbReference type="AlphaFoldDB" id="A0A167J1T7"/>
<organism evidence="5 6">
    <name type="scientific">Pseudoalteromonas luteoviolacea S4060-1</name>
    <dbReference type="NCBI Taxonomy" id="1365257"/>
    <lineage>
        <taxon>Bacteria</taxon>
        <taxon>Pseudomonadati</taxon>
        <taxon>Pseudomonadota</taxon>
        <taxon>Gammaproteobacteria</taxon>
        <taxon>Alteromonadales</taxon>
        <taxon>Pseudoalteromonadaceae</taxon>
        <taxon>Pseudoalteromonas</taxon>
    </lineage>
</organism>
<evidence type="ECO:0000256" key="3">
    <source>
        <dbReference type="ARBA" id="ARBA00023163"/>
    </source>
</evidence>
<dbReference type="PROSITE" id="PS50043">
    <property type="entry name" value="HTH_LUXR_2"/>
    <property type="match status" value="1"/>
</dbReference>
<evidence type="ECO:0000256" key="2">
    <source>
        <dbReference type="ARBA" id="ARBA00023125"/>
    </source>
</evidence>
<feature type="domain" description="HTH luxR-type" evidence="4">
    <location>
        <begin position="150"/>
        <end position="215"/>
    </location>
</feature>
<dbReference type="GO" id="GO:0006355">
    <property type="term" value="P:regulation of DNA-templated transcription"/>
    <property type="evidence" value="ECO:0007669"/>
    <property type="project" value="InterPro"/>
</dbReference>
<dbReference type="InterPro" id="IPR016032">
    <property type="entry name" value="Sig_transdc_resp-reg_C-effctor"/>
</dbReference>
<sequence>MTNNNLESTFADILSFKPLINKAGRIDSLTQIETWLSEVAAITHCNSIHMIGFQPLSPTSYHHHIVGTHYRDIEEETSLDLIYENCREYHSAYSIDLKGCAHALAIPIRGVSGILGSIFITSNTFFSSQQQEWHWSILGPHLLLALKRCLSKEKINITKRERDCILWASEGKTSWEISQILGISERTVNFHLSNCIVKTNSANRQQAIVKYLFNHSL</sequence>
<dbReference type="RefSeq" id="WP_063383010.1">
    <property type="nucleotide sequence ID" value="NZ_AUXX01000056.1"/>
</dbReference>
<dbReference type="InterPro" id="IPR000792">
    <property type="entry name" value="Tscrpt_reg_LuxR_C"/>
</dbReference>
<dbReference type="CDD" id="cd06170">
    <property type="entry name" value="LuxR_C_like"/>
    <property type="match status" value="1"/>
</dbReference>
<protein>
    <recommendedName>
        <fullName evidence="4">HTH luxR-type domain-containing protein</fullName>
    </recommendedName>
</protein>
<keyword evidence="3" id="KW-0804">Transcription</keyword>
<keyword evidence="1" id="KW-0805">Transcription regulation</keyword>
<dbReference type="SMART" id="SM00421">
    <property type="entry name" value="HTH_LUXR"/>
    <property type="match status" value="1"/>
</dbReference>
<dbReference type="SUPFAM" id="SSF46894">
    <property type="entry name" value="C-terminal effector domain of the bipartite response regulators"/>
    <property type="match status" value="1"/>
</dbReference>
<dbReference type="PANTHER" id="PTHR44688:SF16">
    <property type="entry name" value="DNA-BINDING TRANSCRIPTIONAL ACTIVATOR DEVR_DOSR"/>
    <property type="match status" value="1"/>
</dbReference>
<evidence type="ECO:0000313" key="5">
    <source>
        <dbReference type="EMBL" id="KZN60401.1"/>
    </source>
</evidence>
<evidence type="ECO:0000259" key="4">
    <source>
        <dbReference type="PROSITE" id="PS50043"/>
    </source>
</evidence>
<dbReference type="Gene3D" id="1.10.10.10">
    <property type="entry name" value="Winged helix-like DNA-binding domain superfamily/Winged helix DNA-binding domain"/>
    <property type="match status" value="1"/>
</dbReference>
<evidence type="ECO:0000256" key="1">
    <source>
        <dbReference type="ARBA" id="ARBA00023015"/>
    </source>
</evidence>
<name>A0A167J1T7_9GAMM</name>
<dbReference type="PRINTS" id="PR00038">
    <property type="entry name" value="HTHLUXR"/>
</dbReference>
<dbReference type="InterPro" id="IPR036388">
    <property type="entry name" value="WH-like_DNA-bd_sf"/>
</dbReference>
<dbReference type="Pfam" id="PF00196">
    <property type="entry name" value="GerE"/>
    <property type="match status" value="1"/>
</dbReference>
<evidence type="ECO:0000313" key="6">
    <source>
        <dbReference type="Proteomes" id="UP000076661"/>
    </source>
</evidence>